<feature type="signal peptide" evidence="1">
    <location>
        <begin position="1"/>
        <end position="19"/>
    </location>
</feature>
<dbReference type="EMBL" id="KZ679679">
    <property type="protein sequence ID" value="PTB55414.1"/>
    <property type="molecule type" value="Genomic_DNA"/>
</dbReference>
<reference evidence="2 3" key="1">
    <citation type="submission" date="2016-07" db="EMBL/GenBank/DDBJ databases">
        <title>Multiple horizontal gene transfer events from other fungi enriched the ability of initially mycotrophic Trichoderma (Ascomycota) to feed on dead plant biomass.</title>
        <authorList>
            <consortium name="DOE Joint Genome Institute"/>
            <person name="Aerts A."/>
            <person name="Atanasova L."/>
            <person name="Chenthamara K."/>
            <person name="Zhang J."/>
            <person name="Grujic M."/>
            <person name="Henrissat B."/>
            <person name="Kuo A."/>
            <person name="Salamov A."/>
            <person name="Lipzen A."/>
            <person name="Labutti K."/>
            <person name="Barry K."/>
            <person name="Miao Y."/>
            <person name="Rahimi M.J."/>
            <person name="Shen Q."/>
            <person name="Grigoriev I.V."/>
            <person name="Kubicek C.P."/>
            <person name="Druzhinina I.S."/>
        </authorList>
    </citation>
    <scope>NUCLEOTIDE SEQUENCE [LARGE SCALE GENOMIC DNA]</scope>
    <source>
        <strain evidence="2 3">CBS 226.95</strain>
    </source>
</reference>
<gene>
    <name evidence="2" type="ORF">M431DRAFT_83008</name>
</gene>
<evidence type="ECO:0000313" key="2">
    <source>
        <dbReference type="EMBL" id="PTB55414.1"/>
    </source>
</evidence>
<feature type="chain" id="PRO_5015499788" evidence="1">
    <location>
        <begin position="20"/>
        <end position="62"/>
    </location>
</feature>
<accession>A0A2T4AE89</accession>
<name>A0A2T4AE89_TRIHA</name>
<dbReference type="Proteomes" id="UP000241690">
    <property type="component" value="Unassembled WGS sequence"/>
</dbReference>
<feature type="non-terminal residue" evidence="2">
    <location>
        <position position="1"/>
    </location>
</feature>
<dbReference type="RefSeq" id="XP_024775091.1">
    <property type="nucleotide sequence ID" value="XM_024923254.1"/>
</dbReference>
<proteinExistence type="predicted"/>
<protein>
    <submittedName>
        <fullName evidence="2">Uncharacterized protein</fullName>
    </submittedName>
</protein>
<keyword evidence="3" id="KW-1185">Reference proteome</keyword>
<evidence type="ECO:0000256" key="1">
    <source>
        <dbReference type="SAM" id="SignalP"/>
    </source>
</evidence>
<keyword evidence="1" id="KW-0732">Signal</keyword>
<sequence length="62" mass="6513">VSQSLLVICIVALLISVKACRGGDYSKLCAGLLQATCYGIPGLIVPYPATSMCHLMLVRGQC</sequence>
<dbReference type="GeneID" id="36631837"/>
<organism evidence="2 3">
    <name type="scientific">Trichoderma harzianum CBS 226.95</name>
    <dbReference type="NCBI Taxonomy" id="983964"/>
    <lineage>
        <taxon>Eukaryota</taxon>
        <taxon>Fungi</taxon>
        <taxon>Dikarya</taxon>
        <taxon>Ascomycota</taxon>
        <taxon>Pezizomycotina</taxon>
        <taxon>Sordariomycetes</taxon>
        <taxon>Hypocreomycetidae</taxon>
        <taxon>Hypocreales</taxon>
        <taxon>Hypocreaceae</taxon>
        <taxon>Trichoderma</taxon>
    </lineage>
</organism>
<dbReference type="AlphaFoldDB" id="A0A2T4AE89"/>
<evidence type="ECO:0000313" key="3">
    <source>
        <dbReference type="Proteomes" id="UP000241690"/>
    </source>
</evidence>